<dbReference type="SUPFAM" id="SSF50978">
    <property type="entry name" value="WD40 repeat-like"/>
    <property type="match status" value="1"/>
</dbReference>
<keyword evidence="1" id="KW-1185">Reference proteome</keyword>
<name>A0A158R3X9_9BILA</name>
<evidence type="ECO:0000313" key="2">
    <source>
        <dbReference type="WBParaSite" id="SMUV_0000073401-mRNA-1"/>
    </source>
</evidence>
<dbReference type="PANTHER" id="PTHR15922:SF2">
    <property type="entry name" value="NBAS SUBUNIT OF NRZ TETHERING COMPLEX"/>
    <property type="match status" value="1"/>
</dbReference>
<dbReference type="GO" id="GO:0070939">
    <property type="term" value="C:Dsl1/NZR complex"/>
    <property type="evidence" value="ECO:0007669"/>
    <property type="project" value="TreeGrafter"/>
</dbReference>
<dbReference type="Proteomes" id="UP000046393">
    <property type="component" value="Unplaced"/>
</dbReference>
<accession>A0A158R3X9</accession>
<dbReference type="PANTHER" id="PTHR15922">
    <property type="entry name" value="NEUROBLASTOMA-AMPLIFIED SEQUENCE"/>
    <property type="match status" value="1"/>
</dbReference>
<dbReference type="InterPro" id="IPR036322">
    <property type="entry name" value="WD40_repeat_dom_sf"/>
</dbReference>
<dbReference type="STRING" id="451379.A0A158R3X9"/>
<protein>
    <submittedName>
        <fullName evidence="2">Vacuolar protein sorting-associated protein 16 homolog</fullName>
    </submittedName>
</protein>
<proteinExistence type="predicted"/>
<dbReference type="WBParaSite" id="SMUV_0000073401-mRNA-1">
    <property type="protein sequence ID" value="SMUV_0000073401-mRNA-1"/>
    <property type="gene ID" value="SMUV_0000073401"/>
</dbReference>
<sequence length="1604" mass="184075">MVDAMHDRNDVSMNTVVQEKKTLREWKDTVLLRTPNFLFNYREIVNHLEWFPPCQLAISPKADVLALMSHKRELEIYNLLEECIGVRVKALFYFSVLILSTLVLEERYPEWCLLKFTASGCLLLSTRSNSVIDVFDSSGGYCYSIASKAVESFDASLVICDMTSVSQTSETSKCLDVIYTLQYNSIFSSYELTLLDGYVSLFKVDLGQNLTTSFVLVPSINLLVVAGQYRSLKDVENIDCNAVGLNVYRIVNEEPYVVDVRATKTQISLFEIIRGWLTFNASQNGVIISLHANRCSSHLSAVSSTGDIFIFDLPSLRLRKHIVYYSSIAKPVQTIWINDEEVAFLTQRGEYIKGGIDIIEDLFLEKRSDVESFAENASIFAPTEAVVFALESTVLSSEGSRSTTENRAWLAAKLRLTTLYDYIKAYIDAAIGQPLVAVSEAVERREVLFALREIRSITLQRMIQKMLAHGDFSEALKLTRKYKFENIDFVYKEQWRQLGESATVESVDNVLARITDKSWVLSQCISSRASDIKVQHRLVYLAKEITSGQNSPSRAYVLHCERIIKLAGLLNEDEDRVIFYIGFRTQSYLDAAIYFAKEARIDVIEKHLFNDPTLRCYLLTLLWFIPGAVPPNQYSFLIPYNLDGWFKHSERKDSLSSELLLLSNDLEDIVEKLNYESPIYKRNESLLKPVSNKDAKLADIVQFLKNRCHRIDMTTGLTGFVVNFIELIVSHGFQMEMELYLEEASFYNDFVVCCGLVPFSFEQFIESTDDVVFQTIEKHLDENGICKSLARIYQLLEFLSVKGRCASITDRLKLFLCNYSKNSLRVLKETLNLRKEWINDELITACLCAYRATGKQLTHDITDINLSSKYVKALETFNKHNLYISFEKLHKSFNDVALARQLLYKFLRSAKCVNYLQWKSLKDDYMDIYLSFYSEVFEEEEVLIIFADYMLDMCDIRKGREFITLVLFANDVGNHDEIKHRLSVDASIDFLVEKSTKYFIGGTLNPDDPNLRLANDVLSLASSEYESKNKKLLMQKQLLKAFDVALQLNCTLLPVNFKLSEFESLFVDIVRVNENYKKCEKCTELAKLLNISTPMLRSLELCAAEALLQRDIKFLRSYCEKLLKTPKNIHFPDSIHSLCIEVYRSRLLKDMDDKLLTFAVLSSPAEDILDTLSLFAERDNSGIFNSELTSDSTSEIVPDPFYSTIDEYCIPVESKPLLTDNPIVHIDRYDSKAFDSSVSNLAKHYTNVSSSVALGLSLLASEETEWTDNIYSRAIRLALKELSFNEIQCLHPSYLVKKYESLVTGETALERILNSGCDRERFFEDSRYRVESLNGIAMWVLVLTANVNIIKDCIEVAEKYKVDVWEICISSLEYILSDSDAPTESLKNADCKLKLLNSLKSQKRRFYDHLRSKTIKSVLVANDHNIRIRLYLGLFEESEKEFKWLTSLNYIGNIIKDCDYALLLGQDVSKVAYSVYGYLKGDYDSLITNLLLLPNGSNICEKLAHVVFSNERNTFCHVKKCFYLLEKNPDRFLCLIRLLESEELTYLERVLDNWESNEALYSLRVVFDERLKELKDADTAANSFTFLNTFKTSSSDSCLRRRHH</sequence>
<dbReference type="GO" id="GO:0000149">
    <property type="term" value="F:SNARE binding"/>
    <property type="evidence" value="ECO:0007669"/>
    <property type="project" value="TreeGrafter"/>
</dbReference>
<organism evidence="1 2">
    <name type="scientific">Syphacia muris</name>
    <dbReference type="NCBI Taxonomy" id="451379"/>
    <lineage>
        <taxon>Eukaryota</taxon>
        <taxon>Metazoa</taxon>
        <taxon>Ecdysozoa</taxon>
        <taxon>Nematoda</taxon>
        <taxon>Chromadorea</taxon>
        <taxon>Rhabditida</taxon>
        <taxon>Spirurina</taxon>
        <taxon>Oxyuridomorpha</taxon>
        <taxon>Oxyuroidea</taxon>
        <taxon>Oxyuridae</taxon>
        <taxon>Syphacia</taxon>
    </lineage>
</organism>
<evidence type="ECO:0000313" key="1">
    <source>
        <dbReference type="Proteomes" id="UP000046393"/>
    </source>
</evidence>
<reference evidence="2" key="1">
    <citation type="submission" date="2016-04" db="UniProtKB">
        <authorList>
            <consortium name="WormBaseParasite"/>
        </authorList>
    </citation>
    <scope>IDENTIFICATION</scope>
</reference>
<dbReference type="GO" id="GO:0006890">
    <property type="term" value="P:retrograde vesicle-mediated transport, Golgi to endoplasmic reticulum"/>
    <property type="evidence" value="ECO:0007669"/>
    <property type="project" value="TreeGrafter"/>
</dbReference>